<evidence type="ECO:0000256" key="9">
    <source>
        <dbReference type="ARBA" id="ARBA00065931"/>
    </source>
</evidence>
<dbReference type="Gene3D" id="3.40.309.10">
    <property type="entry name" value="Aldehyde Dehydrogenase, Chain A, domain 2"/>
    <property type="match status" value="1"/>
</dbReference>
<keyword evidence="2" id="KW-0479">Metal-binding</keyword>
<sequence>MSSTLLKNFIHGHYVDDSDHECFDVINPGTGNVIYTVESASEPLLEEAVASAQRGFEVWSRTPAIERARVLQRAATILRERNDELAKLEVLDTGKPWQEAVEVDVQTGSDAIEYFGNLCPSMMGEQQSVGNDFFYTRHEPLGVCFGIGAWNYPLQIACWKAAAALAAGNSMIFKPSEETPRGAAMLAEIFIEAGVPEGVFNVVQGDGVVGNYLVQHPAIAKVSLTGEVGTGKKVMAAAAGTLKNVTMELGGKSPIIVFDDADIDEAVTGAMMGNFYTQGEVCTNGTRVFVHKDCYDTFMDRLLDRTKNNIVVGDPMDPETNLGALISEDHLHKVMSYIESGKEQGATLAFGGERHSPKGCEEGYFVGPTIFTNCTDDMRITREEIFGPVMSVLTFETEEEVIQRANNTDYGLAAGIFCRDIRRAHRVIAQLEAGICWINAYANSPVEMPVGGYKQSGIGRENGVEALESYTQTKSIYVGMDKLEGPF</sequence>
<dbReference type="SUPFAM" id="SSF53720">
    <property type="entry name" value="ALDH-like"/>
    <property type="match status" value="1"/>
</dbReference>
<dbReference type="GO" id="GO:0046872">
    <property type="term" value="F:metal ion binding"/>
    <property type="evidence" value="ECO:0007669"/>
    <property type="project" value="UniProtKB-KW"/>
</dbReference>
<dbReference type="Gene3D" id="3.40.605.10">
    <property type="entry name" value="Aldehyde Dehydrogenase, Chain A, domain 1"/>
    <property type="match status" value="1"/>
</dbReference>
<dbReference type="InterPro" id="IPR016160">
    <property type="entry name" value="Ald_DH_CS_CYS"/>
</dbReference>
<dbReference type="NCBIfam" id="TIGR01804">
    <property type="entry name" value="BADH"/>
    <property type="match status" value="1"/>
</dbReference>
<evidence type="ECO:0000256" key="4">
    <source>
        <dbReference type="ARBA" id="ARBA00023002"/>
    </source>
</evidence>
<evidence type="ECO:0000256" key="2">
    <source>
        <dbReference type="ARBA" id="ARBA00022723"/>
    </source>
</evidence>
<dbReference type="PROSITE" id="PS00070">
    <property type="entry name" value="ALDEHYDE_DEHYDR_CYS"/>
    <property type="match status" value="1"/>
</dbReference>
<keyword evidence="6" id="KW-0558">Oxidation</keyword>
<comment type="catalytic activity">
    <reaction evidence="7">
        <text>betaine aldehyde + NADP(+) + H2O = glycine betaine + NADPH + 2 H(+)</text>
        <dbReference type="Rhea" id="RHEA:30067"/>
        <dbReference type="ChEBI" id="CHEBI:15377"/>
        <dbReference type="ChEBI" id="CHEBI:15378"/>
        <dbReference type="ChEBI" id="CHEBI:15710"/>
        <dbReference type="ChEBI" id="CHEBI:17750"/>
        <dbReference type="ChEBI" id="CHEBI:57783"/>
        <dbReference type="ChEBI" id="CHEBI:58349"/>
    </reaction>
    <physiologicalReaction direction="left-to-right" evidence="7">
        <dbReference type="Rhea" id="RHEA:30068"/>
    </physiologicalReaction>
</comment>
<dbReference type="OrthoDB" id="9812625at2"/>
<dbReference type="InterPro" id="IPR016161">
    <property type="entry name" value="Ald_DH/histidinol_DH"/>
</dbReference>
<organism evidence="14 15">
    <name type="scientific">Idiomarina ramblicola</name>
    <dbReference type="NCBI Taxonomy" id="263724"/>
    <lineage>
        <taxon>Bacteria</taxon>
        <taxon>Pseudomonadati</taxon>
        <taxon>Pseudomonadota</taxon>
        <taxon>Gammaproteobacteria</taxon>
        <taxon>Alteromonadales</taxon>
        <taxon>Idiomarinaceae</taxon>
        <taxon>Idiomarina</taxon>
    </lineage>
</organism>
<evidence type="ECO:0000313" key="14">
    <source>
        <dbReference type="EMBL" id="RUO73416.1"/>
    </source>
</evidence>
<dbReference type="EMBL" id="PIQC01000001">
    <property type="protein sequence ID" value="RUO73416.1"/>
    <property type="molecule type" value="Genomic_DNA"/>
</dbReference>
<evidence type="ECO:0000256" key="7">
    <source>
        <dbReference type="ARBA" id="ARBA00051919"/>
    </source>
</evidence>
<protein>
    <recommendedName>
        <fullName evidence="10">Betaine-aldehyde dehydrogenase</fullName>
        <ecNumber evidence="10">1.2.1.8</ecNumber>
    </recommendedName>
</protein>
<evidence type="ECO:0000256" key="1">
    <source>
        <dbReference type="ARBA" id="ARBA00009986"/>
    </source>
</evidence>
<evidence type="ECO:0000313" key="15">
    <source>
        <dbReference type="Proteomes" id="UP000288058"/>
    </source>
</evidence>
<keyword evidence="4 12" id="KW-0560">Oxidoreductase</keyword>
<dbReference type="GO" id="GO:0008802">
    <property type="term" value="F:betaine-aldehyde dehydrogenase (NAD+) activity"/>
    <property type="evidence" value="ECO:0007669"/>
    <property type="project" value="UniProtKB-UniRule"/>
</dbReference>
<name>A0A432Z6A4_9GAMM</name>
<feature type="domain" description="Aldehyde dehydrogenase" evidence="13">
    <location>
        <begin position="15"/>
        <end position="476"/>
    </location>
</feature>
<dbReference type="FunFam" id="3.40.309.10:FF:000014">
    <property type="entry name" value="NAD/NADP-dependent betaine aldehyde dehydrogenase"/>
    <property type="match status" value="1"/>
</dbReference>
<comment type="catalytic activity">
    <reaction evidence="8">
        <text>betaine aldehyde + NAD(+) + H2O = glycine betaine + NADH + 2 H(+)</text>
        <dbReference type="Rhea" id="RHEA:15305"/>
        <dbReference type="ChEBI" id="CHEBI:15377"/>
        <dbReference type="ChEBI" id="CHEBI:15378"/>
        <dbReference type="ChEBI" id="CHEBI:15710"/>
        <dbReference type="ChEBI" id="CHEBI:17750"/>
        <dbReference type="ChEBI" id="CHEBI:57540"/>
        <dbReference type="ChEBI" id="CHEBI:57945"/>
        <dbReference type="EC" id="1.2.1.8"/>
    </reaction>
    <physiologicalReaction direction="left-to-right" evidence="8">
        <dbReference type="Rhea" id="RHEA:15306"/>
    </physiologicalReaction>
</comment>
<evidence type="ECO:0000259" key="13">
    <source>
        <dbReference type="Pfam" id="PF00171"/>
    </source>
</evidence>
<comment type="subunit">
    <text evidence="9">Dimer of dimers.</text>
</comment>
<evidence type="ECO:0000256" key="10">
    <source>
        <dbReference type="NCBIfam" id="TIGR01804"/>
    </source>
</evidence>
<accession>A0A432Z6A4</accession>
<dbReference type="Proteomes" id="UP000288058">
    <property type="component" value="Unassembled WGS sequence"/>
</dbReference>
<dbReference type="InterPro" id="IPR011264">
    <property type="entry name" value="BADH"/>
</dbReference>
<evidence type="ECO:0000256" key="12">
    <source>
        <dbReference type="RuleBase" id="RU003345"/>
    </source>
</evidence>
<dbReference type="CDD" id="cd07090">
    <property type="entry name" value="ALDH_F9_TMBADH"/>
    <property type="match status" value="1"/>
</dbReference>
<evidence type="ECO:0000256" key="5">
    <source>
        <dbReference type="ARBA" id="ARBA00023027"/>
    </source>
</evidence>
<keyword evidence="15" id="KW-1185">Reference proteome</keyword>
<evidence type="ECO:0000256" key="3">
    <source>
        <dbReference type="ARBA" id="ARBA00022958"/>
    </source>
</evidence>
<keyword evidence="3" id="KW-0630">Potassium</keyword>
<dbReference type="InterPro" id="IPR016162">
    <property type="entry name" value="Ald_DH_N"/>
</dbReference>
<dbReference type="InterPro" id="IPR029510">
    <property type="entry name" value="Ald_DH_CS_GLU"/>
</dbReference>
<dbReference type="FunFam" id="3.40.605.10:FF:000026">
    <property type="entry name" value="Aldehyde dehydrogenase, putative"/>
    <property type="match status" value="1"/>
</dbReference>
<dbReference type="GO" id="GO:0019285">
    <property type="term" value="P:glycine betaine biosynthetic process from choline"/>
    <property type="evidence" value="ECO:0007669"/>
    <property type="project" value="InterPro"/>
</dbReference>
<dbReference type="NCBIfam" id="NF009725">
    <property type="entry name" value="PRK13252.1"/>
    <property type="match status" value="1"/>
</dbReference>
<evidence type="ECO:0000256" key="8">
    <source>
        <dbReference type="ARBA" id="ARBA00052192"/>
    </source>
</evidence>
<dbReference type="FunFam" id="3.40.605.10:FF:000007">
    <property type="entry name" value="NAD/NADP-dependent betaine aldehyde dehydrogenase"/>
    <property type="match status" value="1"/>
</dbReference>
<dbReference type="InterPro" id="IPR016163">
    <property type="entry name" value="Ald_DH_C"/>
</dbReference>
<dbReference type="PANTHER" id="PTHR11699">
    <property type="entry name" value="ALDEHYDE DEHYDROGENASE-RELATED"/>
    <property type="match status" value="1"/>
</dbReference>
<comment type="caution">
    <text evidence="14">The sequence shown here is derived from an EMBL/GenBank/DDBJ whole genome shotgun (WGS) entry which is preliminary data.</text>
</comment>
<dbReference type="PROSITE" id="PS00687">
    <property type="entry name" value="ALDEHYDE_DEHYDR_GLU"/>
    <property type="match status" value="1"/>
</dbReference>
<dbReference type="Pfam" id="PF00171">
    <property type="entry name" value="Aldedh"/>
    <property type="match status" value="1"/>
</dbReference>
<evidence type="ECO:0000256" key="11">
    <source>
        <dbReference type="PROSITE-ProRule" id="PRU10007"/>
    </source>
</evidence>
<reference evidence="15" key="1">
    <citation type="journal article" date="2018" name="Front. Microbiol.">
        <title>Genome-Based Analysis Reveals the Taxonomy and Diversity of the Family Idiomarinaceae.</title>
        <authorList>
            <person name="Liu Y."/>
            <person name="Lai Q."/>
            <person name="Shao Z."/>
        </authorList>
    </citation>
    <scope>NUCLEOTIDE SEQUENCE [LARGE SCALE GENOMIC DNA]</scope>
    <source>
        <strain evidence="15">R22</strain>
    </source>
</reference>
<dbReference type="RefSeq" id="WP_126780102.1">
    <property type="nucleotide sequence ID" value="NZ_PIQC01000001.1"/>
</dbReference>
<proteinExistence type="inferred from homology"/>
<evidence type="ECO:0000256" key="6">
    <source>
        <dbReference type="ARBA" id="ARBA00023097"/>
    </source>
</evidence>
<dbReference type="EC" id="1.2.1.8" evidence="10"/>
<keyword evidence="5" id="KW-0520">NAD</keyword>
<comment type="similarity">
    <text evidence="1 12">Belongs to the aldehyde dehydrogenase family.</text>
</comment>
<dbReference type="AlphaFoldDB" id="A0A432Z6A4"/>
<feature type="active site" evidence="11">
    <location>
        <position position="248"/>
    </location>
</feature>
<dbReference type="InterPro" id="IPR015590">
    <property type="entry name" value="Aldehyde_DH_dom"/>
</dbReference>
<gene>
    <name evidence="14" type="ORF">CWI78_02995</name>
</gene>